<comment type="caution">
    <text evidence="3">The sequence shown here is derived from an EMBL/GenBank/DDBJ whole genome shotgun (WGS) entry which is preliminary data.</text>
</comment>
<evidence type="ECO:0000256" key="1">
    <source>
        <dbReference type="SAM" id="SignalP"/>
    </source>
</evidence>
<dbReference type="CDD" id="cd14503">
    <property type="entry name" value="PTP-bact"/>
    <property type="match status" value="1"/>
</dbReference>
<gene>
    <name evidence="3" type="ORF">COA96_18195</name>
</gene>
<feature type="domain" description="DSP-PTPase phosphatase fused to NAD+ Kinase" evidence="2">
    <location>
        <begin position="44"/>
        <end position="146"/>
    </location>
</feature>
<sequence>MNMSVNKIVTSLFVAATLSATAYGVEEADPALAEIINFRQYSDTFASSGQPTQEQFQLIAEQGFERIVYIAFTNNQNALPDADQVIKELGMEYMQVPVDFDNPLPDDFYAFADSMQRNTDKKTLLHCQVNARATAFSFLYRVIYNDVPVAQAKEDMNTVWQPNQVWHDFIFEVMA</sequence>
<dbReference type="SUPFAM" id="SSF52799">
    <property type="entry name" value="(Phosphotyrosine protein) phosphatases II"/>
    <property type="match status" value="1"/>
</dbReference>
<reference evidence="4" key="1">
    <citation type="submission" date="2017-08" db="EMBL/GenBank/DDBJ databases">
        <title>A dynamic microbial community with high functional redundancy inhabits the cold, oxic subseafloor aquifer.</title>
        <authorList>
            <person name="Tully B.J."/>
            <person name="Wheat C.G."/>
            <person name="Glazer B.T."/>
            <person name="Huber J.A."/>
        </authorList>
    </citation>
    <scope>NUCLEOTIDE SEQUENCE [LARGE SCALE GENOMIC DNA]</scope>
</reference>
<dbReference type="Gene3D" id="3.90.190.10">
    <property type="entry name" value="Protein tyrosine phosphatase superfamily"/>
    <property type="match status" value="1"/>
</dbReference>
<dbReference type="InterPro" id="IPR055214">
    <property type="entry name" value="PTP-NADK"/>
</dbReference>
<name>A0A2A5AC37_9GAMM</name>
<feature type="chain" id="PRO_5012359389" description="DSP-PTPase phosphatase fused to NAD+ Kinase domain-containing protein" evidence="1">
    <location>
        <begin position="23"/>
        <end position="175"/>
    </location>
</feature>
<dbReference type="AlphaFoldDB" id="A0A2A5AC37"/>
<dbReference type="EMBL" id="NVVJ01000114">
    <property type="protein sequence ID" value="PCJ16803.1"/>
    <property type="molecule type" value="Genomic_DNA"/>
</dbReference>
<dbReference type="Pfam" id="PF22741">
    <property type="entry name" value="PTP-NADK"/>
    <property type="match status" value="1"/>
</dbReference>
<evidence type="ECO:0000259" key="2">
    <source>
        <dbReference type="Pfam" id="PF22741"/>
    </source>
</evidence>
<evidence type="ECO:0000313" key="3">
    <source>
        <dbReference type="EMBL" id="PCJ16803.1"/>
    </source>
</evidence>
<evidence type="ECO:0000313" key="4">
    <source>
        <dbReference type="Proteomes" id="UP000218327"/>
    </source>
</evidence>
<protein>
    <recommendedName>
        <fullName evidence="2">DSP-PTPase phosphatase fused to NAD+ Kinase domain-containing protein</fullName>
    </recommendedName>
</protein>
<dbReference type="InterPro" id="IPR029021">
    <property type="entry name" value="Prot-tyrosine_phosphatase-like"/>
</dbReference>
<dbReference type="Proteomes" id="UP000218327">
    <property type="component" value="Unassembled WGS sequence"/>
</dbReference>
<proteinExistence type="predicted"/>
<accession>A0A2A5AC37</accession>
<organism evidence="3 4">
    <name type="scientific">SAR86 cluster bacterium</name>
    <dbReference type="NCBI Taxonomy" id="2030880"/>
    <lineage>
        <taxon>Bacteria</taxon>
        <taxon>Pseudomonadati</taxon>
        <taxon>Pseudomonadota</taxon>
        <taxon>Gammaproteobacteria</taxon>
        <taxon>SAR86 cluster</taxon>
    </lineage>
</organism>
<feature type="non-terminal residue" evidence="3">
    <location>
        <position position="175"/>
    </location>
</feature>
<feature type="signal peptide" evidence="1">
    <location>
        <begin position="1"/>
        <end position="22"/>
    </location>
</feature>
<keyword evidence="1" id="KW-0732">Signal</keyword>